<evidence type="ECO:0000313" key="2">
    <source>
        <dbReference type="EMBL" id="WIM85711.1"/>
    </source>
</evidence>
<dbReference type="GO" id="GO:0016757">
    <property type="term" value="F:glycosyltransferase activity"/>
    <property type="evidence" value="ECO:0007669"/>
    <property type="project" value="UniProtKB-KW"/>
</dbReference>
<dbReference type="InterPro" id="IPR043426">
    <property type="entry name" value="MltB-like"/>
</dbReference>
<reference evidence="2 3" key="1">
    <citation type="journal article" date="2023" name="Microbiol. Resour. Announc.">
        <title>Complete Genome Sequence of Mycobacterium wuenschmanii, a novel Nontuberculous Mycobacterium Isolated from a captive population of Amazon Milk Frogs.</title>
        <authorList>
            <person name="Hicks J."/>
            <person name="Zeineldin M."/>
            <person name="Ward H."/>
            <person name="Wuenschmann A."/>
            <person name="Camp P."/>
            <person name="Farrell D."/>
            <person name="Lehman K."/>
            <person name="Thacker T."/>
            <person name="Cuthbert E."/>
        </authorList>
    </citation>
    <scope>NUCLEOTIDE SEQUENCE [LARGE SCALE GENOMIC DNA]</scope>
    <source>
        <strain evidence="2 3">Wuenschmanii</strain>
    </source>
</reference>
<keyword evidence="2" id="KW-0808">Transferase</keyword>
<gene>
    <name evidence="2" type="ORF">PT015_12125</name>
</gene>
<dbReference type="SUPFAM" id="SSF53955">
    <property type="entry name" value="Lysozyme-like"/>
    <property type="match status" value="1"/>
</dbReference>
<dbReference type="PANTHER" id="PTHR30163:SF8">
    <property type="entry name" value="LYTIC MUREIN TRANSGLYCOSYLASE"/>
    <property type="match status" value="1"/>
</dbReference>
<dbReference type="InterPro" id="IPR031304">
    <property type="entry name" value="SLT_2"/>
</dbReference>
<dbReference type="CDD" id="cd13399">
    <property type="entry name" value="Slt35-like"/>
    <property type="match status" value="1"/>
</dbReference>
<dbReference type="InterPro" id="IPR023346">
    <property type="entry name" value="Lysozyme-like_dom_sf"/>
</dbReference>
<dbReference type="Proteomes" id="UP001236585">
    <property type="component" value="Chromosome"/>
</dbReference>
<evidence type="ECO:0000313" key="3">
    <source>
        <dbReference type="Proteomes" id="UP001236585"/>
    </source>
</evidence>
<dbReference type="Gene3D" id="1.10.8.350">
    <property type="entry name" value="Bacterial muramidase"/>
    <property type="match status" value="1"/>
</dbReference>
<sequence length="250" mass="26767">MSRVRWLRALAVVGATSLLLASSCSWQLGPIILKGVPPPTGAIVPPVDTYAKGRPADQLHKWAAERAPALHIPVTALEAYGYAARVAEVENPHCHIAWTTLAGIGQVESHHGTYHHATLYPNGDVRPPIRGVVLDGTNGTMRIIDNEPPLVDAEAGGMAGEPDTVRAMGPMQFIPETWREYGVDANNDGKIDVDNIDDAALSAAGYLCFRGKDLATPRGWITALWAYNDSDVYARAVRDAATAYAAGHSL</sequence>
<evidence type="ECO:0000259" key="1">
    <source>
        <dbReference type="Pfam" id="PF13406"/>
    </source>
</evidence>
<dbReference type="PANTHER" id="PTHR30163">
    <property type="entry name" value="MEMBRANE-BOUND LYTIC MUREIN TRANSGLYCOSYLASE B"/>
    <property type="match status" value="1"/>
</dbReference>
<protein>
    <submittedName>
        <fullName evidence="2">Lytic murein transglycosylase</fullName>
        <ecNumber evidence="2">2.4.-.-</ecNumber>
    </submittedName>
</protein>
<dbReference type="Gene3D" id="1.10.530.10">
    <property type="match status" value="1"/>
</dbReference>
<accession>A0ABY8VQV5</accession>
<proteinExistence type="predicted"/>
<dbReference type="PROSITE" id="PS51257">
    <property type="entry name" value="PROKAR_LIPOPROTEIN"/>
    <property type="match status" value="1"/>
</dbReference>
<dbReference type="EC" id="2.4.-.-" evidence="2"/>
<dbReference type="EMBL" id="CP126981">
    <property type="protein sequence ID" value="WIM85711.1"/>
    <property type="molecule type" value="Genomic_DNA"/>
</dbReference>
<dbReference type="Pfam" id="PF13406">
    <property type="entry name" value="SLT_2"/>
    <property type="match status" value="1"/>
</dbReference>
<name>A0ABY8VQV5_9MYCO</name>
<keyword evidence="2" id="KW-0328">Glycosyltransferase</keyword>
<feature type="domain" description="Transglycosylase SLT" evidence="1">
    <location>
        <begin position="167"/>
        <end position="208"/>
    </location>
</feature>
<organism evidence="2 3">
    <name type="scientific">Candidatus Mycobacterium wuenschmannii</name>
    <dbReference type="NCBI Taxonomy" id="3027808"/>
    <lineage>
        <taxon>Bacteria</taxon>
        <taxon>Bacillati</taxon>
        <taxon>Actinomycetota</taxon>
        <taxon>Actinomycetes</taxon>
        <taxon>Mycobacteriales</taxon>
        <taxon>Mycobacteriaceae</taxon>
        <taxon>Mycobacterium</taxon>
    </lineage>
</organism>
<dbReference type="RefSeq" id="WP_285184725.1">
    <property type="nucleotide sequence ID" value="NZ_CP126981.1"/>
</dbReference>
<keyword evidence="3" id="KW-1185">Reference proteome</keyword>